<keyword evidence="7 8" id="KW-0520">NAD</keyword>
<reference evidence="9 10" key="1">
    <citation type="submission" date="2018-03" db="EMBL/GenBank/DDBJ databases">
        <title>Aquarubrobacter algicola gen. nov., sp. nov., a novel actinobacterium isolated from shallow eutrophic lake during the end of cyanobacterial harmful algal blooms.</title>
        <authorList>
            <person name="Chun S.J."/>
        </authorList>
    </citation>
    <scope>NUCLEOTIDE SEQUENCE [LARGE SCALE GENOMIC DNA]</scope>
    <source>
        <strain evidence="9 10">Seoho-28</strain>
    </source>
</reference>
<dbReference type="PANTHER" id="PTHR11058:SF9">
    <property type="entry name" value="NADH-UBIQUINONE OXIDOREDUCTASE CHAIN 3"/>
    <property type="match status" value="1"/>
</dbReference>
<organism evidence="9 10">
    <name type="scientific">Paraconexibacter algicola</name>
    <dbReference type="NCBI Taxonomy" id="2133960"/>
    <lineage>
        <taxon>Bacteria</taxon>
        <taxon>Bacillati</taxon>
        <taxon>Actinomycetota</taxon>
        <taxon>Thermoleophilia</taxon>
        <taxon>Solirubrobacterales</taxon>
        <taxon>Paraconexibacteraceae</taxon>
        <taxon>Paraconexibacter</taxon>
    </lineage>
</organism>
<dbReference type="HAMAP" id="MF_01394">
    <property type="entry name" value="NDH1_NuoA"/>
    <property type="match status" value="1"/>
</dbReference>
<evidence type="ECO:0000256" key="5">
    <source>
        <dbReference type="ARBA" id="ARBA00022989"/>
    </source>
</evidence>
<evidence type="ECO:0000256" key="1">
    <source>
        <dbReference type="ARBA" id="ARBA00004141"/>
    </source>
</evidence>
<dbReference type="GO" id="GO:0005886">
    <property type="term" value="C:plasma membrane"/>
    <property type="evidence" value="ECO:0007669"/>
    <property type="project" value="UniProtKB-SubCell"/>
</dbReference>
<dbReference type="GO" id="GO:0008137">
    <property type="term" value="F:NADH dehydrogenase (ubiquinone) activity"/>
    <property type="evidence" value="ECO:0007669"/>
    <property type="project" value="InterPro"/>
</dbReference>
<keyword evidence="6 7" id="KW-0472">Membrane</keyword>
<comment type="caution">
    <text evidence="9">The sequence shown here is derived from an EMBL/GenBank/DDBJ whole genome shotgun (WGS) entry which is preliminary data.</text>
</comment>
<dbReference type="RefSeq" id="WP_107567058.1">
    <property type="nucleotide sequence ID" value="NZ_PYYB01000001.1"/>
</dbReference>
<keyword evidence="10" id="KW-1185">Reference proteome</keyword>
<sequence length="120" mass="13758">MLRSYAPALVFLGLGTIVGVAFAFLNTLFGPKRKMQVNNKTDPYECGLPSEVQQNFRFGISFYLIAMLFILFDIEVLFLYPVAVQLKAFGTFALIETIVFITLLFVAFIYVWRRGALEWR</sequence>
<comment type="function">
    <text evidence="7">NDH-1 shuttles electrons from NADH, via FMN and iron-sulfur (Fe-S) centers, to quinones in the respiratory chain. The immediate electron acceptor for the enzyme in this species is believed to be a menaquinone. Couples the redox reaction to proton translocation (for every two electrons transferred, four hydrogen ions are translocated across the cytoplasmic membrane), and thus conserves the redox energy in a proton gradient.</text>
</comment>
<evidence type="ECO:0000256" key="7">
    <source>
        <dbReference type="HAMAP-Rule" id="MF_01394"/>
    </source>
</evidence>
<evidence type="ECO:0000313" key="10">
    <source>
        <dbReference type="Proteomes" id="UP000240739"/>
    </source>
</evidence>
<gene>
    <name evidence="7" type="primary">nuoA</name>
    <name evidence="9" type="ORF">C7Y72_02595</name>
</gene>
<dbReference type="InterPro" id="IPR000440">
    <property type="entry name" value="NADH_UbQ/plastoQ_OxRdtase_su3"/>
</dbReference>
<comment type="catalytic activity">
    <reaction evidence="7 8">
        <text>a quinone + NADH + 5 H(+)(in) = a quinol + NAD(+) + 4 H(+)(out)</text>
        <dbReference type="Rhea" id="RHEA:57888"/>
        <dbReference type="ChEBI" id="CHEBI:15378"/>
        <dbReference type="ChEBI" id="CHEBI:24646"/>
        <dbReference type="ChEBI" id="CHEBI:57540"/>
        <dbReference type="ChEBI" id="CHEBI:57945"/>
        <dbReference type="ChEBI" id="CHEBI:132124"/>
    </reaction>
</comment>
<feature type="transmembrane region" description="Helical" evidence="7">
    <location>
        <begin position="89"/>
        <end position="112"/>
    </location>
</feature>
<accession>A0A2T4UH91</accession>
<keyword evidence="5 7" id="KW-1133">Transmembrane helix</keyword>
<dbReference type="InterPro" id="IPR038430">
    <property type="entry name" value="NDAH_ubi_oxred_su3_sf"/>
</dbReference>
<comment type="subcellular location">
    <subcellularLocation>
        <location evidence="7 8">Cell membrane</location>
        <topology evidence="7 8">Multi-pass membrane protein</topology>
    </subcellularLocation>
    <subcellularLocation>
        <location evidence="1">Membrane</location>
        <topology evidence="1">Multi-pass membrane protein</topology>
    </subcellularLocation>
</comment>
<evidence type="ECO:0000256" key="6">
    <source>
        <dbReference type="ARBA" id="ARBA00023136"/>
    </source>
</evidence>
<comment type="subunit">
    <text evidence="7">NDH-1 is composed of 14 different subunits. Subunits NuoA, H, J, K, L, M, N constitute the membrane sector of the complex.</text>
</comment>
<protein>
    <recommendedName>
        <fullName evidence="7">NADH-quinone oxidoreductase subunit A</fullName>
        <ecNumber evidence="7">7.1.1.-</ecNumber>
    </recommendedName>
    <alternativeName>
        <fullName evidence="7">NADH dehydrogenase I subunit A</fullName>
    </alternativeName>
    <alternativeName>
        <fullName evidence="7">NDH-1 subunit A</fullName>
    </alternativeName>
    <alternativeName>
        <fullName evidence="7">NUO1</fullName>
    </alternativeName>
</protein>
<dbReference type="Proteomes" id="UP000240739">
    <property type="component" value="Unassembled WGS sequence"/>
</dbReference>
<evidence type="ECO:0000256" key="4">
    <source>
        <dbReference type="ARBA" id="ARBA00022692"/>
    </source>
</evidence>
<keyword evidence="7" id="KW-1278">Translocase</keyword>
<evidence type="ECO:0000256" key="2">
    <source>
        <dbReference type="ARBA" id="ARBA00008472"/>
    </source>
</evidence>
<keyword evidence="7 8" id="KW-0874">Quinone</keyword>
<evidence type="ECO:0000313" key="9">
    <source>
        <dbReference type="EMBL" id="PTL58621.1"/>
    </source>
</evidence>
<feature type="transmembrane region" description="Helical" evidence="7">
    <location>
        <begin position="62"/>
        <end position="83"/>
    </location>
</feature>
<keyword evidence="3 7" id="KW-0813">Transport</keyword>
<dbReference type="EC" id="7.1.1.-" evidence="7"/>
<dbReference type="GO" id="GO:0030964">
    <property type="term" value="C:NADH dehydrogenase complex"/>
    <property type="evidence" value="ECO:0007669"/>
    <property type="project" value="TreeGrafter"/>
</dbReference>
<dbReference type="PANTHER" id="PTHR11058">
    <property type="entry name" value="NADH-UBIQUINONE OXIDOREDUCTASE CHAIN 3"/>
    <property type="match status" value="1"/>
</dbReference>
<dbReference type="GO" id="GO:0048038">
    <property type="term" value="F:quinone binding"/>
    <property type="evidence" value="ECO:0007669"/>
    <property type="project" value="UniProtKB-KW"/>
</dbReference>
<comment type="similarity">
    <text evidence="2 7 8">Belongs to the complex I subunit 3 family.</text>
</comment>
<keyword evidence="7" id="KW-1003">Cell membrane</keyword>
<evidence type="ECO:0000256" key="8">
    <source>
        <dbReference type="RuleBase" id="RU003639"/>
    </source>
</evidence>
<keyword evidence="4 7" id="KW-0812">Transmembrane</keyword>
<dbReference type="Pfam" id="PF00507">
    <property type="entry name" value="Oxidored_q4"/>
    <property type="match status" value="1"/>
</dbReference>
<dbReference type="EMBL" id="PYYB01000001">
    <property type="protein sequence ID" value="PTL58621.1"/>
    <property type="molecule type" value="Genomic_DNA"/>
</dbReference>
<dbReference type="Gene3D" id="1.20.58.1610">
    <property type="entry name" value="NADH:ubiquinone/plastoquinone oxidoreductase, chain 3"/>
    <property type="match status" value="1"/>
</dbReference>
<dbReference type="InterPro" id="IPR023043">
    <property type="entry name" value="NAD(P)H_OxRDtase_bac/plastid"/>
</dbReference>
<dbReference type="OrthoDB" id="9791970at2"/>
<feature type="transmembrane region" description="Helical" evidence="7">
    <location>
        <begin position="6"/>
        <end position="29"/>
    </location>
</feature>
<proteinExistence type="inferred from homology"/>
<name>A0A2T4UH91_9ACTN</name>
<dbReference type="GO" id="GO:0050136">
    <property type="term" value="F:NADH dehydrogenase (quinone) (non-electrogenic) activity"/>
    <property type="evidence" value="ECO:0007669"/>
    <property type="project" value="UniProtKB-UniRule"/>
</dbReference>
<dbReference type="AlphaFoldDB" id="A0A2T4UH91"/>
<evidence type="ECO:0000256" key="3">
    <source>
        <dbReference type="ARBA" id="ARBA00022448"/>
    </source>
</evidence>